<evidence type="ECO:0000259" key="1">
    <source>
        <dbReference type="Pfam" id="PF04961"/>
    </source>
</evidence>
<dbReference type="Gene3D" id="1.20.120.680">
    <property type="entry name" value="Formiminotetrahydrofolate cyclodeaminase monomer, up-and-down helical bundle"/>
    <property type="match status" value="1"/>
</dbReference>
<dbReference type="AlphaFoldDB" id="A0A8J5BYI1"/>
<reference evidence="2" key="1">
    <citation type="submission" date="2020-07" db="EMBL/GenBank/DDBJ databases">
        <title>The High-quality genome of the commercially important snow crab, Chionoecetes opilio.</title>
        <authorList>
            <person name="Jeong J.-H."/>
            <person name="Ryu S."/>
        </authorList>
    </citation>
    <scope>NUCLEOTIDE SEQUENCE</scope>
    <source>
        <strain evidence="2">MADBK_172401_WGS</strain>
        <tissue evidence="2">Digestive gland</tissue>
    </source>
</reference>
<sequence>MGRERVIEYCVGGGGGVGKLARASVEEFVKGVAARTPAPGGGSVAATVAALGSALGAMVGQMTFGKRQWEALDATVRRLIPPLHQAATAMVPAIDADTAAFNAYMVRAEGLLSY</sequence>
<dbReference type="Pfam" id="PF04961">
    <property type="entry name" value="FTCD_C"/>
    <property type="match status" value="1"/>
</dbReference>
<accession>A0A8J5BYI1</accession>
<dbReference type="InterPro" id="IPR007044">
    <property type="entry name" value="Cyclodeamin/CycHdrlase"/>
</dbReference>
<dbReference type="Proteomes" id="UP000770661">
    <property type="component" value="Unassembled WGS sequence"/>
</dbReference>
<evidence type="ECO:0000313" key="3">
    <source>
        <dbReference type="Proteomes" id="UP000770661"/>
    </source>
</evidence>
<dbReference type="EMBL" id="JACEEZ010022014">
    <property type="protein sequence ID" value="KAG0712878.1"/>
    <property type="molecule type" value="Genomic_DNA"/>
</dbReference>
<name>A0A8J5BYI1_CHIOP</name>
<dbReference type="SUPFAM" id="SSF101262">
    <property type="entry name" value="Methenyltetrahydrofolate cyclohydrolase-like"/>
    <property type="match status" value="1"/>
</dbReference>
<gene>
    <name evidence="2" type="primary">ftcd</name>
    <name evidence="2" type="ORF">GWK47_017435</name>
</gene>
<protein>
    <submittedName>
        <fullName evidence="2">Formimidoyltransferase-cyclodeaminase</fullName>
    </submittedName>
</protein>
<proteinExistence type="predicted"/>
<dbReference type="OrthoDB" id="48036at2759"/>
<comment type="caution">
    <text evidence="2">The sequence shown here is derived from an EMBL/GenBank/DDBJ whole genome shotgun (WGS) entry which is preliminary data.</text>
</comment>
<organism evidence="2 3">
    <name type="scientific">Chionoecetes opilio</name>
    <name type="common">Atlantic snow crab</name>
    <name type="synonym">Cancer opilio</name>
    <dbReference type="NCBI Taxonomy" id="41210"/>
    <lineage>
        <taxon>Eukaryota</taxon>
        <taxon>Metazoa</taxon>
        <taxon>Ecdysozoa</taxon>
        <taxon>Arthropoda</taxon>
        <taxon>Crustacea</taxon>
        <taxon>Multicrustacea</taxon>
        <taxon>Malacostraca</taxon>
        <taxon>Eumalacostraca</taxon>
        <taxon>Eucarida</taxon>
        <taxon>Decapoda</taxon>
        <taxon>Pleocyemata</taxon>
        <taxon>Brachyura</taxon>
        <taxon>Eubrachyura</taxon>
        <taxon>Majoidea</taxon>
        <taxon>Majidae</taxon>
        <taxon>Chionoecetes</taxon>
    </lineage>
</organism>
<dbReference type="InterPro" id="IPR036178">
    <property type="entry name" value="Formintransfe-cycloase-like_sf"/>
</dbReference>
<dbReference type="GO" id="GO:0003824">
    <property type="term" value="F:catalytic activity"/>
    <property type="evidence" value="ECO:0007669"/>
    <property type="project" value="InterPro"/>
</dbReference>
<feature type="domain" description="Cyclodeaminase/cyclohydrolase" evidence="1">
    <location>
        <begin position="24"/>
        <end position="105"/>
    </location>
</feature>
<evidence type="ECO:0000313" key="2">
    <source>
        <dbReference type="EMBL" id="KAG0712878.1"/>
    </source>
</evidence>
<keyword evidence="3" id="KW-1185">Reference proteome</keyword>